<dbReference type="EMBL" id="SLWM01000003">
    <property type="protein sequence ID" value="TCO27780.1"/>
    <property type="molecule type" value="Genomic_DNA"/>
</dbReference>
<reference evidence="2 3" key="1">
    <citation type="journal article" date="2015" name="Stand. Genomic Sci.">
        <title>Genomic Encyclopedia of Bacterial and Archaeal Type Strains, Phase III: the genomes of soil and plant-associated and newly described type strains.</title>
        <authorList>
            <person name="Whitman W.B."/>
            <person name="Woyke T."/>
            <person name="Klenk H.P."/>
            <person name="Zhou Y."/>
            <person name="Lilburn T.G."/>
            <person name="Beck B.J."/>
            <person name="De Vos P."/>
            <person name="Vandamme P."/>
            <person name="Eisen J.A."/>
            <person name="Garrity G."/>
            <person name="Hugenholtz P."/>
            <person name="Kyrpides N.C."/>
        </authorList>
    </citation>
    <scope>NUCLEOTIDE SEQUENCE [LARGE SCALE GENOMIC DNA]</scope>
    <source>
        <strain evidence="2 3">VKM Ac-2538</strain>
    </source>
</reference>
<protein>
    <submittedName>
        <fullName evidence="2">UDP-glucose 4-epimerase</fullName>
    </submittedName>
</protein>
<evidence type="ECO:0000313" key="3">
    <source>
        <dbReference type="Proteomes" id="UP000295818"/>
    </source>
</evidence>
<comment type="caution">
    <text evidence="2">The sequence shown here is derived from an EMBL/GenBank/DDBJ whole genome shotgun (WGS) entry which is preliminary data.</text>
</comment>
<feature type="domain" description="NAD-dependent epimerase/dehydratase" evidence="1">
    <location>
        <begin position="4"/>
        <end position="168"/>
    </location>
</feature>
<dbReference type="InterPro" id="IPR001509">
    <property type="entry name" value="Epimerase_deHydtase"/>
</dbReference>
<dbReference type="Proteomes" id="UP000295818">
    <property type="component" value="Unassembled WGS sequence"/>
</dbReference>
<gene>
    <name evidence="2" type="ORF">EV644_103483</name>
</gene>
<organism evidence="2 3">
    <name type="scientific">Kribbella orskensis</name>
    <dbReference type="NCBI Taxonomy" id="2512216"/>
    <lineage>
        <taxon>Bacteria</taxon>
        <taxon>Bacillati</taxon>
        <taxon>Actinomycetota</taxon>
        <taxon>Actinomycetes</taxon>
        <taxon>Propionibacteriales</taxon>
        <taxon>Kribbellaceae</taxon>
        <taxon>Kribbella</taxon>
    </lineage>
</organism>
<name>A0ABY2BQM2_9ACTN</name>
<dbReference type="Gene3D" id="3.40.50.720">
    <property type="entry name" value="NAD(P)-binding Rossmann-like Domain"/>
    <property type="match status" value="1"/>
</dbReference>
<evidence type="ECO:0000259" key="1">
    <source>
        <dbReference type="Pfam" id="PF01370"/>
    </source>
</evidence>
<dbReference type="Pfam" id="PF01370">
    <property type="entry name" value="Epimerase"/>
    <property type="match status" value="1"/>
</dbReference>
<proteinExistence type="predicted"/>
<keyword evidence="3" id="KW-1185">Reference proteome</keyword>
<dbReference type="InterPro" id="IPR036291">
    <property type="entry name" value="NAD(P)-bd_dom_sf"/>
</dbReference>
<dbReference type="PANTHER" id="PTHR43245">
    <property type="entry name" value="BIFUNCTIONAL POLYMYXIN RESISTANCE PROTEIN ARNA"/>
    <property type="match status" value="1"/>
</dbReference>
<dbReference type="RefSeq" id="WP_158292785.1">
    <property type="nucleotide sequence ID" value="NZ_SLWM01000003.1"/>
</dbReference>
<dbReference type="SUPFAM" id="SSF51735">
    <property type="entry name" value="NAD(P)-binding Rossmann-fold domains"/>
    <property type="match status" value="1"/>
</dbReference>
<dbReference type="InterPro" id="IPR050177">
    <property type="entry name" value="Lipid_A_modif_metabolic_enz"/>
</dbReference>
<accession>A0ABY2BQM2</accession>
<dbReference type="CDD" id="cd08946">
    <property type="entry name" value="SDR_e"/>
    <property type="match status" value="1"/>
</dbReference>
<evidence type="ECO:0000313" key="2">
    <source>
        <dbReference type="EMBL" id="TCO27780.1"/>
    </source>
</evidence>
<sequence>MNHVLITGATGFVGSRLARHLSTTHKVITLSRGRSTGPWIAVQGDFGSEADLAQLDTYQLDAVVHLAAETGGTTEEAGLAVNVLGTRRLLRYLADRGVRRFVVASSIAASGCLSPEFLPRRLPIPADHPCDAHDAYGLSKALMEEVCVYFQRLDPELAMTVLRLGVVVPESTSPVAPESLGGIDLPFTSLATVAVQDVVAIIARALEFEPGFHRFNAVAPWLPTPLSVRDALDATLGARGNGLDLSGYEESGPTSFYETAELVRATGYPQVDVRSTTPA</sequence>